<sequence length="400" mass="41489">MTTHVIGAGLAGLAAALAVRGPVVVHEAAASAGGRARALPDGTDNGTHALLGANRAALDFLRGIGALEHWVEPEPEGLPVLDLADGRARRIALSPLGWARAANRPDGLTPRALLALARLAGPGDRAVGPALSAHPAFLRGFVEPLVIAALNTPVGEASSRRLAAVLRRVGAPGAARLLVARRGLGPDLVEPALAAIRARGGAVRHGARLRSLGIEGGRLSALDFGEEVVALAPRDRAVLALPPWEAARLLPDLRAPAEHAPILNLHFTHATPGPVRFLGLLGGLCQWVLVRPGTVAVTVSAADAEAREATPDLAPRAWGEIRALAAAFGLPGEWPEEPPPCRAVKERRATPRHRPGDPPPPPVLALPNLALAGDWMEPVLPATLDAAVRSGRRAARALER</sequence>
<proteinExistence type="predicted"/>
<dbReference type="SUPFAM" id="SSF51905">
    <property type="entry name" value="FAD/NAD(P)-binding domain"/>
    <property type="match status" value="1"/>
</dbReference>
<organism evidence="2 3">
    <name type="scientific">Muricoccus pecuniae</name>
    <dbReference type="NCBI Taxonomy" id="693023"/>
    <lineage>
        <taxon>Bacteria</taxon>
        <taxon>Pseudomonadati</taxon>
        <taxon>Pseudomonadota</taxon>
        <taxon>Alphaproteobacteria</taxon>
        <taxon>Acetobacterales</taxon>
        <taxon>Roseomonadaceae</taxon>
        <taxon>Muricoccus</taxon>
    </lineage>
</organism>
<name>A0A840YD61_9PROT</name>
<dbReference type="InterPro" id="IPR036188">
    <property type="entry name" value="FAD/NAD-bd_sf"/>
</dbReference>
<evidence type="ECO:0000313" key="3">
    <source>
        <dbReference type="Proteomes" id="UP000580654"/>
    </source>
</evidence>
<dbReference type="Proteomes" id="UP000580654">
    <property type="component" value="Unassembled WGS sequence"/>
</dbReference>
<protein>
    <recommendedName>
        <fullName evidence="1">Amine oxidase domain-containing protein</fullName>
    </recommendedName>
</protein>
<dbReference type="Gene3D" id="3.50.50.60">
    <property type="entry name" value="FAD/NAD(P)-binding domain"/>
    <property type="match status" value="1"/>
</dbReference>
<dbReference type="GO" id="GO:0016491">
    <property type="term" value="F:oxidoreductase activity"/>
    <property type="evidence" value="ECO:0007669"/>
    <property type="project" value="InterPro"/>
</dbReference>
<reference evidence="2 3" key="1">
    <citation type="submission" date="2020-08" db="EMBL/GenBank/DDBJ databases">
        <title>Genomic Encyclopedia of Type Strains, Phase IV (KMG-IV): sequencing the most valuable type-strain genomes for metagenomic binning, comparative biology and taxonomic classification.</title>
        <authorList>
            <person name="Goeker M."/>
        </authorList>
    </citation>
    <scope>NUCLEOTIDE SEQUENCE [LARGE SCALE GENOMIC DNA]</scope>
    <source>
        <strain evidence="2 3">DSM 25622</strain>
    </source>
</reference>
<dbReference type="AlphaFoldDB" id="A0A840YD61"/>
<dbReference type="Gene3D" id="3.90.660.20">
    <property type="entry name" value="Protoporphyrinogen oxidase, mitochondrial, domain 2"/>
    <property type="match status" value="1"/>
</dbReference>
<evidence type="ECO:0000259" key="1">
    <source>
        <dbReference type="Pfam" id="PF01593"/>
    </source>
</evidence>
<dbReference type="RefSeq" id="WP_184513464.1">
    <property type="nucleotide sequence ID" value="NZ_JACIJD010000002.1"/>
</dbReference>
<dbReference type="EMBL" id="JACIJD010000002">
    <property type="protein sequence ID" value="MBB5692442.1"/>
    <property type="molecule type" value="Genomic_DNA"/>
</dbReference>
<keyword evidence="3" id="KW-1185">Reference proteome</keyword>
<feature type="domain" description="Amine oxidase" evidence="1">
    <location>
        <begin position="10"/>
        <end position="397"/>
    </location>
</feature>
<accession>A0A840YD61</accession>
<comment type="caution">
    <text evidence="2">The sequence shown here is derived from an EMBL/GenBank/DDBJ whole genome shotgun (WGS) entry which is preliminary data.</text>
</comment>
<gene>
    <name evidence="2" type="ORF">FHS87_000457</name>
</gene>
<dbReference type="Gene3D" id="1.10.3110.10">
    <property type="entry name" value="protoporphyrinogen ix oxidase, domain 3"/>
    <property type="match status" value="1"/>
</dbReference>
<dbReference type="InterPro" id="IPR002937">
    <property type="entry name" value="Amino_oxidase"/>
</dbReference>
<dbReference type="Pfam" id="PF01593">
    <property type="entry name" value="Amino_oxidase"/>
    <property type="match status" value="1"/>
</dbReference>
<evidence type="ECO:0000313" key="2">
    <source>
        <dbReference type="EMBL" id="MBB5692442.1"/>
    </source>
</evidence>